<sequence>MATIRPFMALRPQEVYVDKMLSLRSAAGSGKCNGILAQKLDKGQDGNQNLTNDHIIGNLKKMISEGDFYQEEHPCIFIYEITEGNTIQTGVWAVTDLDDFENGHIKTHESTLESNSSGLVNYRDEVGLEGGPLLITHRPTAAIRTLLARIKQSEANSVYYANRVFHRIWTVYDMKTIQQLSSSFSELQNVYLADGHHRLAAAVNYRKSKQMIGSKSTDFNFISSFYLASDQLKIKEYHRIIIPSDEIYIDQVFRDLKKTFSVTKSQRNEMVMPMKKNEFGLFIAGRWYNMTCKLKDTNMLPDACLLQEMVFKPFFNIERPETDQRLIPVGGAGAIQELEKILLENPNAIAFTMAAMNAEQLIEIAQQGIMLPPKSTWIEPKIPFGLLLRKLKKVSC</sequence>
<dbReference type="RefSeq" id="WP_142529926.1">
    <property type="nucleotide sequence ID" value="NZ_CBCSJO010000010.1"/>
</dbReference>
<evidence type="ECO:0000313" key="2">
    <source>
        <dbReference type="Proteomes" id="UP000320300"/>
    </source>
</evidence>
<evidence type="ECO:0000313" key="1">
    <source>
        <dbReference type="EMBL" id="SMO91724.1"/>
    </source>
</evidence>
<dbReference type="PANTHER" id="PTHR36454:SF1">
    <property type="entry name" value="DUF1015 DOMAIN-CONTAINING PROTEIN"/>
    <property type="match status" value="1"/>
</dbReference>
<dbReference type="Pfam" id="PF06245">
    <property type="entry name" value="DUF1015"/>
    <property type="match status" value="1"/>
</dbReference>
<dbReference type="InterPro" id="IPR008323">
    <property type="entry name" value="UCP033563"/>
</dbReference>
<gene>
    <name evidence="1" type="ORF">SAMN06265348_110223</name>
</gene>
<accession>A0A521F6K7</accession>
<keyword evidence="2" id="KW-1185">Reference proteome</keyword>
<proteinExistence type="predicted"/>
<name>A0A521F6K7_9SPHI</name>
<dbReference type="AlphaFoldDB" id="A0A521F6K7"/>
<dbReference type="PANTHER" id="PTHR36454">
    <property type="entry name" value="LMO2823 PROTEIN"/>
    <property type="match status" value="1"/>
</dbReference>
<dbReference type="OrthoDB" id="9781616at2"/>
<dbReference type="Proteomes" id="UP000320300">
    <property type="component" value="Unassembled WGS sequence"/>
</dbReference>
<organism evidence="1 2">
    <name type="scientific">Pedobacter westerhofensis</name>
    <dbReference type="NCBI Taxonomy" id="425512"/>
    <lineage>
        <taxon>Bacteria</taxon>
        <taxon>Pseudomonadati</taxon>
        <taxon>Bacteroidota</taxon>
        <taxon>Sphingobacteriia</taxon>
        <taxon>Sphingobacteriales</taxon>
        <taxon>Sphingobacteriaceae</taxon>
        <taxon>Pedobacter</taxon>
    </lineage>
</organism>
<protein>
    <submittedName>
        <fullName evidence="1">Uncharacterized conserved protein, DUF1015 family</fullName>
    </submittedName>
</protein>
<dbReference type="EMBL" id="FXTN01000010">
    <property type="protein sequence ID" value="SMO91724.1"/>
    <property type="molecule type" value="Genomic_DNA"/>
</dbReference>
<reference evidence="1 2" key="1">
    <citation type="submission" date="2017-05" db="EMBL/GenBank/DDBJ databases">
        <authorList>
            <person name="Varghese N."/>
            <person name="Submissions S."/>
        </authorList>
    </citation>
    <scope>NUCLEOTIDE SEQUENCE [LARGE SCALE GENOMIC DNA]</scope>
    <source>
        <strain evidence="1 2">DSM 19036</strain>
    </source>
</reference>